<protein>
    <submittedName>
        <fullName evidence="3">Helicase HerA-like domain-containing protein</fullName>
    </submittedName>
</protein>
<comment type="caution">
    <text evidence="3">The sequence shown here is derived from an EMBL/GenBank/DDBJ whole genome shotgun (WGS) entry which is preliminary data.</text>
</comment>
<dbReference type="PANTHER" id="PTHR30121">
    <property type="entry name" value="UNCHARACTERIZED PROTEIN YJGR-RELATED"/>
    <property type="match status" value="1"/>
</dbReference>
<dbReference type="Proteomes" id="UP001597304">
    <property type="component" value="Unassembled WGS sequence"/>
</dbReference>
<feature type="region of interest" description="Disordered" evidence="1">
    <location>
        <begin position="428"/>
        <end position="447"/>
    </location>
</feature>
<dbReference type="Pfam" id="PF05872">
    <property type="entry name" value="HerA_C"/>
    <property type="match status" value="1"/>
</dbReference>
<sequence length="511" mass="54418">MAEPLLIAQHGDIQTFILPGLANRHGLITGATGTGKTVTLQKIAESFSAIGVPVFMSDVKGDLTGISQTGTISGKMADILKERGLPAPAPMACPVTLWDVFGEQGHPVRATISDMGPLLLARMLDLNETQSGVLNLVFKIADDNGLLLLDLKDLRSMLTFVADNAKQFTTQYGNVSSASVGAIQRGLLTLESQGGDKFFGEPMLNIEDMMQTVGGKGVVNILSADKLMTSPRLYATFLLWLLSDLFERLPEIGDPDKPKFLFFFDEAHLLFNDAPKALLERIELVVRLVRSKGVGVFFVTQNPIDVPDTVLAQLGNRVQHALRAFTARDQKAVKATAETMRGNPDLNIEQAITELGTGEALVSFLDEKGRPGVTQRVFVIPPGSQIGPISDAQRAELIKSSLVAGTYEQTVDRESAYELLAQRGAQAVPAGQPGAPAAPGATGAAGAPAADNGGLFGDLMTMGKEALFGRTGPRGGQYDGLVQNVVKGEMRRMGRELVRGALGSLLGGKKR</sequence>
<dbReference type="InterPro" id="IPR027417">
    <property type="entry name" value="P-loop_NTPase"/>
</dbReference>
<organism evidence="3 4">
    <name type="scientific">Ottowia flava</name>
    <dbReference type="NCBI Taxonomy" id="2675430"/>
    <lineage>
        <taxon>Bacteria</taxon>
        <taxon>Pseudomonadati</taxon>
        <taxon>Pseudomonadota</taxon>
        <taxon>Betaproteobacteria</taxon>
        <taxon>Burkholderiales</taxon>
        <taxon>Comamonadaceae</taxon>
        <taxon>Ottowia</taxon>
    </lineage>
</organism>
<dbReference type="EMBL" id="JBHUEJ010000008">
    <property type="protein sequence ID" value="MFD1709634.1"/>
    <property type="molecule type" value="Genomic_DNA"/>
</dbReference>
<dbReference type="InterPro" id="IPR051162">
    <property type="entry name" value="T4SS_component"/>
</dbReference>
<evidence type="ECO:0000256" key="1">
    <source>
        <dbReference type="SAM" id="MobiDB-lite"/>
    </source>
</evidence>
<proteinExistence type="predicted"/>
<name>A0ABW4KNF0_9BURK</name>
<gene>
    <name evidence="3" type="ORF">ACFSF0_03375</name>
</gene>
<dbReference type="Gene3D" id="3.40.50.300">
    <property type="entry name" value="P-loop containing nucleotide triphosphate hydrolases"/>
    <property type="match status" value="2"/>
</dbReference>
<dbReference type="PANTHER" id="PTHR30121:SF6">
    <property type="entry name" value="SLR6007 PROTEIN"/>
    <property type="match status" value="1"/>
</dbReference>
<dbReference type="InterPro" id="IPR033186">
    <property type="entry name" value="HerA_C"/>
</dbReference>
<dbReference type="SUPFAM" id="SSF52540">
    <property type="entry name" value="P-loop containing nucleoside triphosphate hydrolases"/>
    <property type="match status" value="1"/>
</dbReference>
<evidence type="ECO:0000313" key="3">
    <source>
        <dbReference type="EMBL" id="MFD1709634.1"/>
    </source>
</evidence>
<evidence type="ECO:0000313" key="4">
    <source>
        <dbReference type="Proteomes" id="UP001597304"/>
    </source>
</evidence>
<dbReference type="RefSeq" id="WP_147913473.1">
    <property type="nucleotide sequence ID" value="NZ_JBHUEJ010000008.1"/>
</dbReference>
<keyword evidence="4" id="KW-1185">Reference proteome</keyword>
<accession>A0ABW4KNF0</accession>
<reference evidence="4" key="1">
    <citation type="journal article" date="2019" name="Int. J. Syst. Evol. Microbiol.">
        <title>The Global Catalogue of Microorganisms (GCM) 10K type strain sequencing project: providing services to taxonomists for standard genome sequencing and annotation.</title>
        <authorList>
            <consortium name="The Broad Institute Genomics Platform"/>
            <consortium name="The Broad Institute Genome Sequencing Center for Infectious Disease"/>
            <person name="Wu L."/>
            <person name="Ma J."/>
        </authorList>
    </citation>
    <scope>NUCLEOTIDE SEQUENCE [LARGE SCALE GENOMIC DNA]</scope>
    <source>
        <strain evidence="4">LMG 29247</strain>
    </source>
</reference>
<evidence type="ECO:0000259" key="2">
    <source>
        <dbReference type="Pfam" id="PF05872"/>
    </source>
</evidence>
<feature type="domain" description="Helicase HerA-like C-terminal" evidence="2">
    <location>
        <begin position="6"/>
        <end position="511"/>
    </location>
</feature>